<dbReference type="BioCyc" id="NEQU228908:GJB6-88-MONOMER"/>
<proteinExistence type="predicted"/>
<dbReference type="Proteomes" id="UP000000578">
    <property type="component" value="Chromosome"/>
</dbReference>
<dbReference type="HOGENOM" id="CLU_881714_0_0_2"/>
<organism evidence="1 2">
    <name type="scientific">Nanoarchaeum equitans (strain Kin4-M)</name>
    <dbReference type="NCBI Taxonomy" id="228908"/>
    <lineage>
        <taxon>Archaea</taxon>
        <taxon>Nanobdellota</taxon>
        <taxon>Candidatus Nanoarchaeia</taxon>
        <taxon>Nanoarchaeales</taxon>
        <taxon>Nanoarchaeaceae</taxon>
        <taxon>Nanoarchaeum</taxon>
    </lineage>
</organism>
<name>Q74MI9_NANEQ</name>
<protein>
    <submittedName>
        <fullName evidence="1">NEQ079</fullName>
    </submittedName>
</protein>
<evidence type="ECO:0000313" key="2">
    <source>
        <dbReference type="Proteomes" id="UP000000578"/>
    </source>
</evidence>
<dbReference type="EnsemblBacteria" id="AAR38935">
    <property type="protein sequence ID" value="AAR38935"/>
    <property type="gene ID" value="NEQ079"/>
</dbReference>
<dbReference type="KEGG" id="neq:NEQ079"/>
<keyword evidence="2" id="KW-1185">Reference proteome</keyword>
<dbReference type="STRING" id="228908.NEQ079"/>
<gene>
    <name evidence="1" type="ordered locus">NEQ079</name>
</gene>
<evidence type="ECO:0000313" key="1">
    <source>
        <dbReference type="EMBL" id="AAR38935.1"/>
    </source>
</evidence>
<accession>Q74MI9</accession>
<reference evidence="1 2" key="1">
    <citation type="journal article" date="2003" name="Proc. Natl. Acad. Sci. U.S.A.">
        <title>The genome of Nanoarchaeum equitans: insights into early archaeal evolution and derived parasitism.</title>
        <authorList>
            <person name="Waters E."/>
            <person name="Hohn M.J."/>
            <person name="Ahel I."/>
            <person name="Graham D.E."/>
            <person name="Adams M.D."/>
            <person name="Barnstead M."/>
            <person name="Beeson K.Y."/>
            <person name="Bibbs L."/>
            <person name="Bolanos R."/>
            <person name="Keller M."/>
            <person name="Kretz K."/>
            <person name="Lin X."/>
            <person name="Mathur E."/>
            <person name="Ni J."/>
            <person name="Podar M."/>
            <person name="Richardson T."/>
            <person name="Sutton G.G."/>
            <person name="Simon M."/>
            <person name="Soll D."/>
            <person name="Stetter K.O."/>
            <person name="Short J.M."/>
            <person name="Noordewier M."/>
        </authorList>
    </citation>
    <scope>NUCLEOTIDE SEQUENCE [LARGE SCALE GENOMIC DNA]</scope>
    <source>
        <strain evidence="1 2">Kin4-M</strain>
    </source>
</reference>
<sequence>MMMSYTRMAEELKVFPKVLKFLVLGKPIQFNFHSVQKGEDKTTLQIEDWEYGYIKSEYDSRNNKIILKWDNNKYENGLSSPFEIKKDKEKDIDIKAYRKIVDNGPWKTFENCPIREDDINKYLGGGFWQENESIILAVERKGKLYSLKLRGPSIEVMPELDGSNVYVIRTSKGDHVAATFYFSYPDMPGKGDIFFDNLLTQLLSYAPALLHLLLEKGYIDPNKEWYLYFEANDVNNKRKIPSSLLDAMFRGWYAYASKGENKLDKTIIFTPSPVDLYQMIPNLALANTLRAGLYYTANKILEDNKDKQYGDTKQG</sequence>
<dbReference type="EMBL" id="AE017199">
    <property type="protein sequence ID" value="AAR38935.1"/>
    <property type="molecule type" value="Genomic_DNA"/>
</dbReference>
<dbReference type="AlphaFoldDB" id="Q74MI9"/>